<keyword evidence="1" id="KW-0614">Plasmid</keyword>
<evidence type="ECO:0000313" key="1">
    <source>
        <dbReference type="EMBL" id="QVJ03462.1"/>
    </source>
</evidence>
<dbReference type="EMBL" id="CP074403">
    <property type="protein sequence ID" value="QVJ03462.1"/>
    <property type="molecule type" value="Genomic_DNA"/>
</dbReference>
<organism evidence="1 2">
    <name type="scientific">Nocardiopsis eucommiae</name>
    <dbReference type="NCBI Taxonomy" id="2831970"/>
    <lineage>
        <taxon>Bacteria</taxon>
        <taxon>Bacillati</taxon>
        <taxon>Actinomycetota</taxon>
        <taxon>Actinomycetes</taxon>
        <taxon>Streptosporangiales</taxon>
        <taxon>Nocardiopsidaceae</taxon>
        <taxon>Nocardiopsis</taxon>
    </lineage>
</organism>
<protein>
    <submittedName>
        <fullName evidence="1">Uncharacterized protein</fullName>
    </submittedName>
</protein>
<proteinExistence type="predicted"/>
<dbReference type="Proteomes" id="UP000682416">
    <property type="component" value="Plasmid unnamed2"/>
</dbReference>
<dbReference type="KEGG" id="nec:KGD82_27640"/>
<sequence length="197" mass="21765">MTRQGSDEVVTGDHIELHKVEAGRDVIAKQNNSIHYHRAPRSQADRIEEAGRALHRAAHRYRSQTSMPVITVGLIGTIELAGELFEIDSEPLASRISREQLAHLRAFEDPPAELAPAELRPLADDLHAVCAPLYPAADELCRAAVSLHLALMKAAQTLRNPPHPFAWCAPDEVVMKHRALNESITRFADLLSARLEG</sequence>
<geneLocation type="plasmid" evidence="1 2">
    <name>unnamed2</name>
</geneLocation>
<name>A0A975LDW0_9ACTN</name>
<accession>A0A975LDW0</accession>
<keyword evidence="2" id="KW-1185">Reference proteome</keyword>
<dbReference type="AlphaFoldDB" id="A0A975LDW0"/>
<gene>
    <name evidence="1" type="ORF">KGD82_27640</name>
</gene>
<evidence type="ECO:0000313" key="2">
    <source>
        <dbReference type="Proteomes" id="UP000682416"/>
    </source>
</evidence>
<reference evidence="1" key="1">
    <citation type="submission" date="2021-05" db="EMBL/GenBank/DDBJ databases">
        <authorList>
            <person name="Kaiqin L."/>
            <person name="Jian G."/>
        </authorList>
    </citation>
    <scope>NUCLEOTIDE SEQUENCE</scope>
    <source>
        <strain evidence="1">HDS5</strain>
        <plasmid evidence="1">unnamed2</plasmid>
    </source>
</reference>